<evidence type="ECO:0000313" key="11">
    <source>
        <dbReference type="EMBL" id="MBI3129133.1"/>
    </source>
</evidence>
<keyword evidence="4 6" id="KW-0694">RNA-binding</keyword>
<comment type="subcellular location">
    <subcellularLocation>
        <location evidence="6">Cytoplasm</location>
    </subcellularLocation>
    <subcellularLocation>
        <location evidence="6">Cell membrane</location>
        <topology evidence="6">Peripheral membrane protein</topology>
    </subcellularLocation>
</comment>
<dbReference type="GO" id="GO:0005886">
    <property type="term" value="C:plasma membrane"/>
    <property type="evidence" value="ECO:0007669"/>
    <property type="project" value="UniProtKB-SubCell"/>
</dbReference>
<feature type="binding site" evidence="6">
    <location>
        <begin position="154"/>
        <end position="157"/>
    </location>
    <ligand>
        <name>GTP</name>
        <dbReference type="ChEBI" id="CHEBI:37565"/>
    </ligand>
</feature>
<dbReference type="PROSITE" id="PS50823">
    <property type="entry name" value="KH_TYPE_2"/>
    <property type="match status" value="1"/>
</dbReference>
<evidence type="ECO:0000256" key="7">
    <source>
        <dbReference type="PROSITE-ProRule" id="PRU01050"/>
    </source>
</evidence>
<evidence type="ECO:0000256" key="3">
    <source>
        <dbReference type="ARBA" id="ARBA00022741"/>
    </source>
</evidence>
<dbReference type="NCBIfam" id="NF000908">
    <property type="entry name" value="PRK00089.1"/>
    <property type="match status" value="1"/>
</dbReference>
<reference evidence="11" key="1">
    <citation type="submission" date="2020-07" db="EMBL/GenBank/DDBJ databases">
        <title>Huge and variable diversity of episymbiotic CPR bacteria and DPANN archaea in groundwater ecosystems.</title>
        <authorList>
            <person name="He C.Y."/>
            <person name="Keren R."/>
            <person name="Whittaker M."/>
            <person name="Farag I.F."/>
            <person name="Doudna J."/>
            <person name="Cate J.H.D."/>
            <person name="Banfield J.F."/>
        </authorList>
    </citation>
    <scope>NUCLEOTIDE SEQUENCE</scope>
    <source>
        <strain evidence="11">NC_groundwater_763_Ag_S-0.2um_68_21</strain>
    </source>
</reference>
<evidence type="ECO:0000256" key="4">
    <source>
        <dbReference type="ARBA" id="ARBA00022884"/>
    </source>
</evidence>
<keyword evidence="6" id="KW-0699">rRNA-binding</keyword>
<feature type="domain" description="Era-type G" evidence="10">
    <location>
        <begin position="39"/>
        <end position="205"/>
    </location>
</feature>
<comment type="caution">
    <text evidence="11">The sequence shown here is derived from an EMBL/GenBank/DDBJ whole genome shotgun (WGS) entry which is preliminary data.</text>
</comment>
<evidence type="ECO:0000313" key="12">
    <source>
        <dbReference type="Proteomes" id="UP000782312"/>
    </source>
</evidence>
<dbReference type="InterPro" id="IPR030388">
    <property type="entry name" value="G_ERA_dom"/>
</dbReference>
<keyword evidence="6" id="KW-0472">Membrane</keyword>
<evidence type="ECO:0000256" key="6">
    <source>
        <dbReference type="HAMAP-Rule" id="MF_00367"/>
    </source>
</evidence>
<dbReference type="PANTHER" id="PTHR42698">
    <property type="entry name" value="GTPASE ERA"/>
    <property type="match status" value="1"/>
</dbReference>
<dbReference type="GO" id="GO:0005829">
    <property type="term" value="C:cytosol"/>
    <property type="evidence" value="ECO:0007669"/>
    <property type="project" value="TreeGrafter"/>
</dbReference>
<evidence type="ECO:0000256" key="8">
    <source>
        <dbReference type="RuleBase" id="RU003761"/>
    </source>
</evidence>
<evidence type="ECO:0000256" key="2">
    <source>
        <dbReference type="ARBA" id="ARBA00020484"/>
    </source>
</evidence>
<dbReference type="PANTHER" id="PTHR42698:SF1">
    <property type="entry name" value="GTPASE ERA, MITOCHONDRIAL"/>
    <property type="match status" value="1"/>
</dbReference>
<comment type="subunit">
    <text evidence="6">Monomer.</text>
</comment>
<dbReference type="NCBIfam" id="TIGR00436">
    <property type="entry name" value="era"/>
    <property type="match status" value="1"/>
</dbReference>
<dbReference type="PROSITE" id="PS51713">
    <property type="entry name" value="G_ERA"/>
    <property type="match status" value="1"/>
</dbReference>
<dbReference type="InterPro" id="IPR027417">
    <property type="entry name" value="P-loop_NTPase"/>
</dbReference>
<dbReference type="CDD" id="cd04163">
    <property type="entry name" value="Era"/>
    <property type="match status" value="1"/>
</dbReference>
<feature type="region of interest" description="G4" evidence="7">
    <location>
        <begin position="154"/>
        <end position="157"/>
    </location>
</feature>
<dbReference type="GO" id="GO:0005525">
    <property type="term" value="F:GTP binding"/>
    <property type="evidence" value="ECO:0007669"/>
    <property type="project" value="UniProtKB-UniRule"/>
</dbReference>
<feature type="binding site" evidence="6">
    <location>
        <begin position="94"/>
        <end position="98"/>
    </location>
    <ligand>
        <name>GTP</name>
        <dbReference type="ChEBI" id="CHEBI:37565"/>
    </ligand>
</feature>
<dbReference type="InterPro" id="IPR004044">
    <property type="entry name" value="KH_dom_type_2"/>
</dbReference>
<dbReference type="InterPro" id="IPR005662">
    <property type="entry name" value="GTPase_Era-like"/>
</dbReference>
<evidence type="ECO:0000259" key="9">
    <source>
        <dbReference type="PROSITE" id="PS50823"/>
    </source>
</evidence>
<dbReference type="SUPFAM" id="SSF52540">
    <property type="entry name" value="P-loop containing nucleoside triphosphate hydrolases"/>
    <property type="match status" value="1"/>
</dbReference>
<dbReference type="Pfam" id="PF01926">
    <property type="entry name" value="MMR_HSR1"/>
    <property type="match status" value="1"/>
</dbReference>
<evidence type="ECO:0000259" key="10">
    <source>
        <dbReference type="PROSITE" id="PS51713"/>
    </source>
</evidence>
<dbReference type="EMBL" id="JACPUR010000038">
    <property type="protein sequence ID" value="MBI3129133.1"/>
    <property type="molecule type" value="Genomic_DNA"/>
</dbReference>
<dbReference type="InterPro" id="IPR015946">
    <property type="entry name" value="KH_dom-like_a/b"/>
</dbReference>
<feature type="region of interest" description="G3" evidence="7">
    <location>
        <begin position="94"/>
        <end position="97"/>
    </location>
</feature>
<dbReference type="HAMAP" id="MF_00367">
    <property type="entry name" value="GTPase_Era"/>
    <property type="match status" value="1"/>
</dbReference>
<feature type="binding site" evidence="6">
    <location>
        <begin position="47"/>
        <end position="54"/>
    </location>
    <ligand>
        <name>GTP</name>
        <dbReference type="ChEBI" id="CHEBI:37565"/>
    </ligand>
</feature>
<dbReference type="GO" id="GO:0000028">
    <property type="term" value="P:ribosomal small subunit assembly"/>
    <property type="evidence" value="ECO:0007669"/>
    <property type="project" value="TreeGrafter"/>
</dbReference>
<gene>
    <name evidence="6 11" type="primary">era</name>
    <name evidence="11" type="ORF">HYZ11_16120</name>
</gene>
<accession>A0A932MPR6</accession>
<dbReference type="InterPro" id="IPR005225">
    <property type="entry name" value="Small_GTP-bd"/>
</dbReference>
<dbReference type="GO" id="GO:0043024">
    <property type="term" value="F:ribosomal small subunit binding"/>
    <property type="evidence" value="ECO:0007669"/>
    <property type="project" value="TreeGrafter"/>
</dbReference>
<feature type="region of interest" description="G2" evidence="7">
    <location>
        <begin position="73"/>
        <end position="77"/>
    </location>
</feature>
<protein>
    <recommendedName>
        <fullName evidence="2 6">GTPase Era</fullName>
    </recommendedName>
</protein>
<feature type="domain" description="KH type-2" evidence="9">
    <location>
        <begin position="232"/>
        <end position="314"/>
    </location>
</feature>
<dbReference type="Proteomes" id="UP000782312">
    <property type="component" value="Unassembled WGS sequence"/>
</dbReference>
<dbReference type="CDD" id="cd22534">
    <property type="entry name" value="KH-II_Era"/>
    <property type="match status" value="1"/>
</dbReference>
<feature type="region of interest" description="G1" evidence="7">
    <location>
        <begin position="47"/>
        <end position="54"/>
    </location>
</feature>
<evidence type="ECO:0000256" key="5">
    <source>
        <dbReference type="ARBA" id="ARBA00023134"/>
    </source>
</evidence>
<dbReference type="NCBIfam" id="TIGR00231">
    <property type="entry name" value="small_GTP"/>
    <property type="match status" value="1"/>
</dbReference>
<dbReference type="InterPro" id="IPR009019">
    <property type="entry name" value="KH_sf_prok-type"/>
</dbReference>
<keyword evidence="3 6" id="KW-0547">Nucleotide-binding</keyword>
<dbReference type="SUPFAM" id="SSF54814">
    <property type="entry name" value="Prokaryotic type KH domain (KH-domain type II)"/>
    <property type="match status" value="1"/>
</dbReference>
<sequence>MGARKARGGGGGKPPQGRLLDLQEILRGGEGKPVPRGHRSGFVAIIGRPNTGKSTLLNRILGQKLAIVTHKAGTTRRRLLGVLTRPKAQAVFFDTPGLERPGSKLGHFLLEEVKAACAGADLVLFMTDGQEEGADLGALSLIEQSKAPVFLLVNKVDRITDKRRLLPLLERYAAAGRFEEIFPISALKGDNVDRVLDALCKRLPAGPRYFPEGTFTDAPEALVAAEFIREQIYRQIHQEVPYAAAVKVVEMERDLKTGRLRMEAEIYVERESQRGIVVGKGGERIKALGTAARKEIERRLGEKIFLGLQVRVRPNWRQRDAALDELGYGTGEAE</sequence>
<dbReference type="Pfam" id="PF07650">
    <property type="entry name" value="KH_2"/>
    <property type="match status" value="1"/>
</dbReference>
<keyword evidence="5 6" id="KW-0342">GTP-binding</keyword>
<keyword evidence="6" id="KW-0690">Ribosome biogenesis</keyword>
<comment type="similarity">
    <text evidence="1 6 7 8">Belongs to the TRAFAC class TrmE-Era-EngA-EngB-Septin-like GTPase superfamily. Era GTPase family.</text>
</comment>
<dbReference type="GO" id="GO:0003924">
    <property type="term" value="F:GTPase activity"/>
    <property type="evidence" value="ECO:0007669"/>
    <property type="project" value="UniProtKB-UniRule"/>
</dbReference>
<organism evidence="11 12">
    <name type="scientific">Tectimicrobiota bacterium</name>
    <dbReference type="NCBI Taxonomy" id="2528274"/>
    <lineage>
        <taxon>Bacteria</taxon>
        <taxon>Pseudomonadati</taxon>
        <taxon>Nitrospinota/Tectimicrobiota group</taxon>
        <taxon>Candidatus Tectimicrobiota</taxon>
    </lineage>
</organism>
<dbReference type="GO" id="GO:0070181">
    <property type="term" value="F:small ribosomal subunit rRNA binding"/>
    <property type="evidence" value="ECO:0007669"/>
    <property type="project" value="UniProtKB-UniRule"/>
</dbReference>
<keyword evidence="6" id="KW-1003">Cell membrane</keyword>
<keyword evidence="6" id="KW-0963">Cytoplasm</keyword>
<comment type="function">
    <text evidence="6">An essential GTPase that binds both GDP and GTP, with rapid nucleotide exchange. Plays a role in 16S rRNA processing and 30S ribosomal subunit biogenesis and possibly also in cell cycle regulation and energy metabolism.</text>
</comment>
<dbReference type="AlphaFoldDB" id="A0A932MPR6"/>
<dbReference type="InterPro" id="IPR006073">
    <property type="entry name" value="GTP-bd"/>
</dbReference>
<evidence type="ECO:0000256" key="1">
    <source>
        <dbReference type="ARBA" id="ARBA00007921"/>
    </source>
</evidence>
<dbReference type="Gene3D" id="3.40.50.300">
    <property type="entry name" value="P-loop containing nucleotide triphosphate hydrolases"/>
    <property type="match status" value="1"/>
</dbReference>
<feature type="region of interest" description="G5" evidence="7">
    <location>
        <begin position="184"/>
        <end position="186"/>
    </location>
</feature>
<proteinExistence type="inferred from homology"/>
<dbReference type="Gene3D" id="3.30.300.20">
    <property type="match status" value="1"/>
</dbReference>
<name>A0A932MPR6_UNCTE</name>